<dbReference type="Pfam" id="PF00084">
    <property type="entry name" value="Sushi"/>
    <property type="match status" value="1"/>
</dbReference>
<gene>
    <name evidence="5" type="ORF">NDU88_007693</name>
</gene>
<dbReference type="AlphaFoldDB" id="A0AAV7N2T9"/>
<dbReference type="InterPro" id="IPR035976">
    <property type="entry name" value="Sushi/SCR/CCP_sf"/>
</dbReference>
<keyword evidence="6" id="KW-1185">Reference proteome</keyword>
<accession>A0AAV7N2T9</accession>
<dbReference type="PANTHER" id="PTHR46879:SF1">
    <property type="entry name" value="SUSHI DOMAIN-CONTAINING PROTEIN 3"/>
    <property type="match status" value="1"/>
</dbReference>
<name>A0AAV7N2T9_PLEWA</name>
<keyword evidence="3" id="KW-0812">Transmembrane</keyword>
<keyword evidence="3" id="KW-0472">Membrane</keyword>
<reference evidence="5" key="1">
    <citation type="journal article" date="2022" name="bioRxiv">
        <title>Sequencing and chromosome-scale assembly of the giantPleurodeles waltlgenome.</title>
        <authorList>
            <person name="Brown T."/>
            <person name="Elewa A."/>
            <person name="Iarovenko S."/>
            <person name="Subramanian E."/>
            <person name="Araus A.J."/>
            <person name="Petzold A."/>
            <person name="Susuki M."/>
            <person name="Suzuki K.-i.T."/>
            <person name="Hayashi T."/>
            <person name="Toyoda A."/>
            <person name="Oliveira C."/>
            <person name="Osipova E."/>
            <person name="Leigh N.D."/>
            <person name="Simon A."/>
            <person name="Yun M.H."/>
        </authorList>
    </citation>
    <scope>NUCLEOTIDE SEQUENCE</scope>
    <source>
        <strain evidence="5">20211129_DDA</strain>
        <tissue evidence="5">Liver</tissue>
    </source>
</reference>
<dbReference type="Gene3D" id="2.10.70.10">
    <property type="entry name" value="Complement Module, domain 1"/>
    <property type="match status" value="1"/>
</dbReference>
<evidence type="ECO:0000259" key="4">
    <source>
        <dbReference type="PROSITE" id="PS50923"/>
    </source>
</evidence>
<evidence type="ECO:0000256" key="3">
    <source>
        <dbReference type="SAM" id="Phobius"/>
    </source>
</evidence>
<keyword evidence="2" id="KW-0768">Sushi</keyword>
<dbReference type="SMART" id="SM00032">
    <property type="entry name" value="CCP"/>
    <property type="match status" value="1"/>
</dbReference>
<dbReference type="InterPro" id="IPR053067">
    <property type="entry name" value="SUSD3"/>
</dbReference>
<keyword evidence="3" id="KW-1133">Transmembrane helix</keyword>
<sequence length="262" mass="29156">MQTATASVADISRTVLVADTGGDVHSRAGQCSRIFPPDSGTIQILQGNGTTVGTEIMFQCSSKHHLLGEGIVTCVWKGNTTAWTAGIPTCKPMSKYETFGFKVAVIASIISSAIILLMSMAFLTCCLMKFVKKNGRRRPESRESQFWHQREFEELETMQAAYYGYKSRNNNNNKQLRNKLPFDEWENMAYDNEGFCRSLENTVSCAGRNDHQIKPSQYTGGVDKQRMPRCLSTMPTVSGVHVVEVHGQHRGAPQAYDLYLPG</sequence>
<dbReference type="PROSITE" id="PS50923">
    <property type="entry name" value="SUSHI"/>
    <property type="match status" value="1"/>
</dbReference>
<dbReference type="SUPFAM" id="SSF57535">
    <property type="entry name" value="Complement control module/SCR domain"/>
    <property type="match status" value="1"/>
</dbReference>
<dbReference type="PANTHER" id="PTHR46879">
    <property type="entry name" value="SUSHI DOMAIN-CONTAINING PROTEIN 3"/>
    <property type="match status" value="1"/>
</dbReference>
<proteinExistence type="predicted"/>
<dbReference type="CDD" id="cd00033">
    <property type="entry name" value="CCP"/>
    <property type="match status" value="1"/>
</dbReference>
<evidence type="ECO:0000313" key="5">
    <source>
        <dbReference type="EMBL" id="KAJ1110340.1"/>
    </source>
</evidence>
<comment type="caution">
    <text evidence="2">Lacks conserved residue(s) required for the propagation of feature annotation.</text>
</comment>
<protein>
    <recommendedName>
        <fullName evidence="4">Sushi domain-containing protein</fullName>
    </recommendedName>
</protein>
<evidence type="ECO:0000256" key="2">
    <source>
        <dbReference type="PROSITE-ProRule" id="PRU00302"/>
    </source>
</evidence>
<feature type="domain" description="Sushi" evidence="4">
    <location>
        <begin position="29"/>
        <end position="92"/>
    </location>
</feature>
<evidence type="ECO:0000313" key="6">
    <source>
        <dbReference type="Proteomes" id="UP001066276"/>
    </source>
</evidence>
<dbReference type="Proteomes" id="UP001066276">
    <property type="component" value="Chromosome 9"/>
</dbReference>
<dbReference type="GO" id="GO:0005886">
    <property type="term" value="C:plasma membrane"/>
    <property type="evidence" value="ECO:0007669"/>
    <property type="project" value="TreeGrafter"/>
</dbReference>
<comment type="caution">
    <text evidence="5">The sequence shown here is derived from an EMBL/GenBank/DDBJ whole genome shotgun (WGS) entry which is preliminary data.</text>
</comment>
<dbReference type="InterPro" id="IPR000436">
    <property type="entry name" value="Sushi_SCR_CCP_dom"/>
</dbReference>
<keyword evidence="1 2" id="KW-1015">Disulfide bond</keyword>
<evidence type="ECO:0000256" key="1">
    <source>
        <dbReference type="ARBA" id="ARBA00023157"/>
    </source>
</evidence>
<feature type="disulfide bond" evidence="2">
    <location>
        <begin position="31"/>
        <end position="74"/>
    </location>
</feature>
<organism evidence="5 6">
    <name type="scientific">Pleurodeles waltl</name>
    <name type="common">Iberian ribbed newt</name>
    <dbReference type="NCBI Taxonomy" id="8319"/>
    <lineage>
        <taxon>Eukaryota</taxon>
        <taxon>Metazoa</taxon>
        <taxon>Chordata</taxon>
        <taxon>Craniata</taxon>
        <taxon>Vertebrata</taxon>
        <taxon>Euteleostomi</taxon>
        <taxon>Amphibia</taxon>
        <taxon>Batrachia</taxon>
        <taxon>Caudata</taxon>
        <taxon>Salamandroidea</taxon>
        <taxon>Salamandridae</taxon>
        <taxon>Pleurodelinae</taxon>
        <taxon>Pleurodeles</taxon>
    </lineage>
</organism>
<feature type="transmembrane region" description="Helical" evidence="3">
    <location>
        <begin position="103"/>
        <end position="128"/>
    </location>
</feature>
<dbReference type="EMBL" id="JANPWB010000013">
    <property type="protein sequence ID" value="KAJ1110340.1"/>
    <property type="molecule type" value="Genomic_DNA"/>
</dbReference>